<organism evidence="2 3">
    <name type="scientific">Symbiodinium microadriaticum</name>
    <name type="common">Dinoflagellate</name>
    <name type="synonym">Zooxanthella microadriatica</name>
    <dbReference type="NCBI Taxonomy" id="2951"/>
    <lineage>
        <taxon>Eukaryota</taxon>
        <taxon>Sar</taxon>
        <taxon>Alveolata</taxon>
        <taxon>Dinophyceae</taxon>
        <taxon>Suessiales</taxon>
        <taxon>Symbiodiniaceae</taxon>
        <taxon>Symbiodinium</taxon>
    </lineage>
</organism>
<name>A0A1Q9BUX2_SYMMI</name>
<reference evidence="2 3" key="1">
    <citation type="submission" date="2016-02" db="EMBL/GenBank/DDBJ databases">
        <title>Genome analysis of coral dinoflagellate symbionts highlights evolutionary adaptations to a symbiotic lifestyle.</title>
        <authorList>
            <person name="Aranda M."/>
            <person name="Li Y."/>
            <person name="Liew Y.J."/>
            <person name="Baumgarten S."/>
            <person name="Simakov O."/>
            <person name="Wilson M."/>
            <person name="Piel J."/>
            <person name="Ashoor H."/>
            <person name="Bougouffa S."/>
            <person name="Bajic V.B."/>
            <person name="Ryu T."/>
            <person name="Ravasi T."/>
            <person name="Bayer T."/>
            <person name="Micklem G."/>
            <person name="Kim H."/>
            <person name="Bhak J."/>
            <person name="Lajeunesse T.C."/>
            <person name="Voolstra C.R."/>
        </authorList>
    </citation>
    <scope>NUCLEOTIDE SEQUENCE [LARGE SCALE GENOMIC DNA]</scope>
    <source>
        <strain evidence="2 3">CCMP2467</strain>
    </source>
</reference>
<evidence type="ECO:0000313" key="2">
    <source>
        <dbReference type="EMBL" id="OLP74481.1"/>
    </source>
</evidence>
<feature type="non-terminal residue" evidence="2">
    <location>
        <position position="71"/>
    </location>
</feature>
<feature type="compositionally biased region" description="Basic and acidic residues" evidence="1">
    <location>
        <begin position="31"/>
        <end position="40"/>
    </location>
</feature>
<proteinExistence type="predicted"/>
<protein>
    <submittedName>
        <fullName evidence="2">Uncharacterized protein</fullName>
    </submittedName>
</protein>
<sequence>AAVTQPTPKPQRGKVAATRVARAARASSATETRRRSLEDNRQRAAVLNRLRALREQEETRRRALAEVEEHD</sequence>
<evidence type="ECO:0000313" key="3">
    <source>
        <dbReference type="Proteomes" id="UP000186817"/>
    </source>
</evidence>
<keyword evidence="3" id="KW-1185">Reference proteome</keyword>
<evidence type="ECO:0000256" key="1">
    <source>
        <dbReference type="SAM" id="MobiDB-lite"/>
    </source>
</evidence>
<feature type="compositionally biased region" description="Low complexity" evidence="1">
    <location>
        <begin position="16"/>
        <end position="30"/>
    </location>
</feature>
<gene>
    <name evidence="2" type="ORF">AK812_SmicGene45959</name>
</gene>
<dbReference type="AlphaFoldDB" id="A0A1Q9BUX2"/>
<dbReference type="Proteomes" id="UP000186817">
    <property type="component" value="Unassembled WGS sequence"/>
</dbReference>
<dbReference type="EMBL" id="LSRX01003656">
    <property type="protein sequence ID" value="OLP74481.1"/>
    <property type="molecule type" value="Genomic_DNA"/>
</dbReference>
<feature type="non-terminal residue" evidence="2">
    <location>
        <position position="1"/>
    </location>
</feature>
<accession>A0A1Q9BUX2</accession>
<comment type="caution">
    <text evidence="2">The sequence shown here is derived from an EMBL/GenBank/DDBJ whole genome shotgun (WGS) entry which is preliminary data.</text>
</comment>
<feature type="region of interest" description="Disordered" evidence="1">
    <location>
        <begin position="1"/>
        <end position="40"/>
    </location>
</feature>